<dbReference type="OrthoDB" id="60858at2759"/>
<name>A0A9P6E9T4_9AGAR</name>
<protein>
    <submittedName>
        <fullName evidence="2">Uncharacterized protein</fullName>
    </submittedName>
</protein>
<keyword evidence="3" id="KW-1185">Reference proteome</keyword>
<keyword evidence="1" id="KW-0732">Signal</keyword>
<evidence type="ECO:0000313" key="3">
    <source>
        <dbReference type="Proteomes" id="UP000807306"/>
    </source>
</evidence>
<reference evidence="2" key="1">
    <citation type="submission" date="2020-11" db="EMBL/GenBank/DDBJ databases">
        <authorList>
            <consortium name="DOE Joint Genome Institute"/>
            <person name="Ahrendt S."/>
            <person name="Riley R."/>
            <person name="Andreopoulos W."/>
            <person name="Labutti K."/>
            <person name="Pangilinan J."/>
            <person name="Ruiz-Duenas F.J."/>
            <person name="Barrasa J.M."/>
            <person name="Sanchez-Garcia M."/>
            <person name="Camarero S."/>
            <person name="Miyauchi S."/>
            <person name="Serrano A."/>
            <person name="Linde D."/>
            <person name="Babiker R."/>
            <person name="Drula E."/>
            <person name="Ayuso-Fernandez I."/>
            <person name="Pacheco R."/>
            <person name="Padilla G."/>
            <person name="Ferreira P."/>
            <person name="Barriuso J."/>
            <person name="Kellner H."/>
            <person name="Castanera R."/>
            <person name="Alfaro M."/>
            <person name="Ramirez L."/>
            <person name="Pisabarro A.G."/>
            <person name="Kuo A."/>
            <person name="Tritt A."/>
            <person name="Lipzen A."/>
            <person name="He G."/>
            <person name="Yan M."/>
            <person name="Ng V."/>
            <person name="Cullen D."/>
            <person name="Martin F."/>
            <person name="Rosso M.-N."/>
            <person name="Henrissat B."/>
            <person name="Hibbett D."/>
            <person name="Martinez A.T."/>
            <person name="Grigoriev I.V."/>
        </authorList>
    </citation>
    <scope>NUCLEOTIDE SEQUENCE</scope>
    <source>
        <strain evidence="2">CBS 506.95</strain>
    </source>
</reference>
<dbReference type="EMBL" id="MU157884">
    <property type="protein sequence ID" value="KAF9525401.1"/>
    <property type="molecule type" value="Genomic_DNA"/>
</dbReference>
<gene>
    <name evidence="2" type="ORF">CPB83DRAFT_548281</name>
</gene>
<evidence type="ECO:0000313" key="2">
    <source>
        <dbReference type="EMBL" id="KAF9525401.1"/>
    </source>
</evidence>
<feature type="chain" id="PRO_5040183678" evidence="1">
    <location>
        <begin position="23"/>
        <end position="185"/>
    </location>
</feature>
<dbReference type="PANTHER" id="PTHR37919:SF2">
    <property type="entry name" value="EXPERA DOMAIN-CONTAINING PROTEIN"/>
    <property type="match status" value="1"/>
</dbReference>
<dbReference type="PANTHER" id="PTHR37919">
    <property type="entry name" value="PROTEIN CBG05606"/>
    <property type="match status" value="1"/>
</dbReference>
<comment type="caution">
    <text evidence="2">The sequence shown here is derived from an EMBL/GenBank/DDBJ whole genome shotgun (WGS) entry which is preliminary data.</text>
</comment>
<sequence>MAPPKTYTWISLWFLLSHTIDAWDIAYILLRPHSLPGSQYRWIWKPYDDLEIIDKNYDVQRFYEGKSTGLAAKAVLSIAEVLSAVIYLYKAHVSKSSSAPLYGYTSALATILKCALWTLEEVYCGWCTVGHNDTDGFIRAFVGPMSYVVGILSEKSYTDHECTQDLDITFYCVSMEVLERHDSQP</sequence>
<proteinExistence type="predicted"/>
<accession>A0A9P6E9T4</accession>
<feature type="signal peptide" evidence="1">
    <location>
        <begin position="1"/>
        <end position="22"/>
    </location>
</feature>
<dbReference type="Proteomes" id="UP000807306">
    <property type="component" value="Unassembled WGS sequence"/>
</dbReference>
<dbReference type="AlphaFoldDB" id="A0A9P6E9T4"/>
<organism evidence="2 3">
    <name type="scientific">Crepidotus variabilis</name>
    <dbReference type="NCBI Taxonomy" id="179855"/>
    <lineage>
        <taxon>Eukaryota</taxon>
        <taxon>Fungi</taxon>
        <taxon>Dikarya</taxon>
        <taxon>Basidiomycota</taxon>
        <taxon>Agaricomycotina</taxon>
        <taxon>Agaricomycetes</taxon>
        <taxon>Agaricomycetidae</taxon>
        <taxon>Agaricales</taxon>
        <taxon>Agaricineae</taxon>
        <taxon>Crepidotaceae</taxon>
        <taxon>Crepidotus</taxon>
    </lineage>
</organism>
<evidence type="ECO:0000256" key="1">
    <source>
        <dbReference type="SAM" id="SignalP"/>
    </source>
</evidence>